<reference evidence="7" key="1">
    <citation type="submission" date="2019-09" db="EMBL/GenBank/DDBJ databases">
        <title>Draft genome information of white flower Hibiscus syriacus.</title>
        <authorList>
            <person name="Kim Y.-M."/>
        </authorList>
    </citation>
    <scope>NUCLEOTIDE SEQUENCE [LARGE SCALE GENOMIC DNA]</scope>
    <source>
        <strain evidence="7">YM2019G1</strain>
    </source>
</reference>
<proteinExistence type="predicted"/>
<sequence>MDDSGGGYLDSSFHGDEFRFLRLFIGDEEVLGISQVQLNTWRWRRIWGRFSAGLLGCSICWFNTVCFVLCIKNFPANRALALSLTVSYNGVSAAFTHPYPSPTLGGSSFPRGGPQRLHYVPTIERAAVLTGFISSFSGQTHRIRIQQLVSFLGSYFSPDFSIMCSWCCLRSTLVSSYCSL</sequence>
<accession>A0A6A2YHU7</accession>
<evidence type="ECO:0000313" key="7">
    <source>
        <dbReference type="EMBL" id="KAE8677499.1"/>
    </source>
</evidence>
<dbReference type="PANTHER" id="PTHR21576:SF7">
    <property type="entry name" value="MAJOR FACILITATOR SUPERFAMILY PROTEIN"/>
    <property type="match status" value="1"/>
</dbReference>
<keyword evidence="3 5" id="KW-1133">Transmembrane helix</keyword>
<comment type="subcellular location">
    <subcellularLocation>
        <location evidence="1">Membrane</location>
        <topology evidence="1">Multi-pass membrane protein</topology>
    </subcellularLocation>
</comment>
<evidence type="ECO:0000313" key="8">
    <source>
        <dbReference type="Proteomes" id="UP000436088"/>
    </source>
</evidence>
<feature type="domain" description="Nodulin-like" evidence="6">
    <location>
        <begin position="56"/>
        <end position="95"/>
    </location>
</feature>
<keyword evidence="8" id="KW-1185">Reference proteome</keyword>
<dbReference type="GO" id="GO:0016020">
    <property type="term" value="C:membrane"/>
    <property type="evidence" value="ECO:0007669"/>
    <property type="project" value="UniProtKB-SubCell"/>
</dbReference>
<evidence type="ECO:0000256" key="3">
    <source>
        <dbReference type="ARBA" id="ARBA00022989"/>
    </source>
</evidence>
<dbReference type="AlphaFoldDB" id="A0A6A2YHU7"/>
<organism evidence="7 8">
    <name type="scientific">Hibiscus syriacus</name>
    <name type="common">Rose of Sharon</name>
    <dbReference type="NCBI Taxonomy" id="106335"/>
    <lineage>
        <taxon>Eukaryota</taxon>
        <taxon>Viridiplantae</taxon>
        <taxon>Streptophyta</taxon>
        <taxon>Embryophyta</taxon>
        <taxon>Tracheophyta</taxon>
        <taxon>Spermatophyta</taxon>
        <taxon>Magnoliopsida</taxon>
        <taxon>eudicotyledons</taxon>
        <taxon>Gunneridae</taxon>
        <taxon>Pentapetalae</taxon>
        <taxon>rosids</taxon>
        <taxon>malvids</taxon>
        <taxon>Malvales</taxon>
        <taxon>Malvaceae</taxon>
        <taxon>Malvoideae</taxon>
        <taxon>Hibiscus</taxon>
    </lineage>
</organism>
<keyword evidence="2 5" id="KW-0812">Transmembrane</keyword>
<comment type="caution">
    <text evidence="7">The sequence shown here is derived from an EMBL/GenBank/DDBJ whole genome shotgun (WGS) entry which is preliminary data.</text>
</comment>
<keyword evidence="4 5" id="KW-0472">Membrane</keyword>
<dbReference type="Proteomes" id="UP000436088">
    <property type="component" value="Unassembled WGS sequence"/>
</dbReference>
<dbReference type="InterPro" id="IPR010658">
    <property type="entry name" value="Nodulin-like"/>
</dbReference>
<evidence type="ECO:0000256" key="4">
    <source>
        <dbReference type="ARBA" id="ARBA00023136"/>
    </source>
</evidence>
<gene>
    <name evidence="7" type="ORF">F3Y22_tig00111506pilonHSYRG00113</name>
</gene>
<evidence type="ECO:0000256" key="2">
    <source>
        <dbReference type="ARBA" id="ARBA00022692"/>
    </source>
</evidence>
<protein>
    <recommendedName>
        <fullName evidence="6">Nodulin-like domain-containing protein</fullName>
    </recommendedName>
</protein>
<evidence type="ECO:0000259" key="6">
    <source>
        <dbReference type="Pfam" id="PF06813"/>
    </source>
</evidence>
<dbReference type="Pfam" id="PF06813">
    <property type="entry name" value="Nodulin-like"/>
    <property type="match status" value="1"/>
</dbReference>
<evidence type="ECO:0000256" key="1">
    <source>
        <dbReference type="ARBA" id="ARBA00004141"/>
    </source>
</evidence>
<feature type="transmembrane region" description="Helical" evidence="5">
    <location>
        <begin position="46"/>
        <end position="71"/>
    </location>
</feature>
<dbReference type="EMBL" id="VEPZ02001358">
    <property type="protein sequence ID" value="KAE8677499.1"/>
    <property type="molecule type" value="Genomic_DNA"/>
</dbReference>
<dbReference type="PANTHER" id="PTHR21576">
    <property type="entry name" value="UNCHARACTERIZED NODULIN-LIKE PROTEIN"/>
    <property type="match status" value="1"/>
</dbReference>
<evidence type="ECO:0000256" key="5">
    <source>
        <dbReference type="SAM" id="Phobius"/>
    </source>
</evidence>
<name>A0A6A2YHU7_HIBSY</name>